<accession>A0ABS3G0K4</accession>
<dbReference type="EMBL" id="JAFLNL010000001">
    <property type="protein sequence ID" value="MBO0352508.1"/>
    <property type="molecule type" value="Genomic_DNA"/>
</dbReference>
<dbReference type="CDD" id="cd04301">
    <property type="entry name" value="NAT_SF"/>
    <property type="match status" value="1"/>
</dbReference>
<name>A0ABS3G0K4_9FLAO</name>
<proteinExistence type="predicted"/>
<evidence type="ECO:0000313" key="2">
    <source>
        <dbReference type="EMBL" id="MBO0352508.1"/>
    </source>
</evidence>
<dbReference type="InterPro" id="IPR016181">
    <property type="entry name" value="Acyl_CoA_acyltransferase"/>
</dbReference>
<dbReference type="RefSeq" id="WP_207030735.1">
    <property type="nucleotide sequence ID" value="NZ_CP159476.1"/>
</dbReference>
<organism evidence="2 3">
    <name type="scientific">Flagellimonas aurea</name>
    <dbReference type="NCBI Taxonomy" id="2915619"/>
    <lineage>
        <taxon>Bacteria</taxon>
        <taxon>Pseudomonadati</taxon>
        <taxon>Bacteroidota</taxon>
        <taxon>Flavobacteriia</taxon>
        <taxon>Flavobacteriales</taxon>
        <taxon>Flavobacteriaceae</taxon>
        <taxon>Flagellimonas</taxon>
    </lineage>
</organism>
<evidence type="ECO:0000259" key="1">
    <source>
        <dbReference type="PROSITE" id="PS51186"/>
    </source>
</evidence>
<gene>
    <name evidence="2" type="ORF">J0656_00655</name>
</gene>
<dbReference type="PROSITE" id="PS51186">
    <property type="entry name" value="GNAT"/>
    <property type="match status" value="1"/>
</dbReference>
<sequence>MVVYKQAESLKELEQILDLQQRNLPKNISQEESTKEGFVTVEHTLDLLKSMNDVCGHIIAVDDGQVVGYALCMHPQFAEDIEVLRPMFGEIDKALESKLNYMAMGQICVAKSHRGQGIFRKLYQTMQEKLPEGFDTIITEVDGKNKRSLAAHTAIGFTTLTIYHSDGKEWHIIMLK</sequence>
<evidence type="ECO:0000313" key="3">
    <source>
        <dbReference type="Proteomes" id="UP000664044"/>
    </source>
</evidence>
<comment type="caution">
    <text evidence="2">The sequence shown here is derived from an EMBL/GenBank/DDBJ whole genome shotgun (WGS) entry which is preliminary data.</text>
</comment>
<dbReference type="SUPFAM" id="SSF55729">
    <property type="entry name" value="Acyl-CoA N-acyltransferases (Nat)"/>
    <property type="match status" value="1"/>
</dbReference>
<dbReference type="Gene3D" id="3.40.630.30">
    <property type="match status" value="1"/>
</dbReference>
<dbReference type="InterPro" id="IPR000182">
    <property type="entry name" value="GNAT_dom"/>
</dbReference>
<feature type="domain" description="N-acetyltransferase" evidence="1">
    <location>
        <begin position="2"/>
        <end position="176"/>
    </location>
</feature>
<dbReference type="Pfam" id="PF00583">
    <property type="entry name" value="Acetyltransf_1"/>
    <property type="match status" value="1"/>
</dbReference>
<reference evidence="2 3" key="1">
    <citation type="submission" date="2021-03" db="EMBL/GenBank/DDBJ databases">
        <title>Muricauda lutimaris sp. nov. and Muricauda ruestringensis sp. nov, two marine members of the Flavobacteriaceae isolated from deep sea sediments of Western Pacific.</title>
        <authorList>
            <person name="Zhao S."/>
            <person name="Liu R."/>
        </authorList>
    </citation>
    <scope>NUCLEOTIDE SEQUENCE [LARGE SCALE GENOMIC DNA]</scope>
    <source>
        <strain evidence="2 3">BC31-1-A7</strain>
    </source>
</reference>
<keyword evidence="3" id="KW-1185">Reference proteome</keyword>
<dbReference type="Proteomes" id="UP000664044">
    <property type="component" value="Unassembled WGS sequence"/>
</dbReference>
<protein>
    <submittedName>
        <fullName evidence="2">GNAT family N-acetyltransferase</fullName>
    </submittedName>
</protein>